<feature type="transmembrane region" description="Helical" evidence="14">
    <location>
        <begin position="330"/>
        <end position="354"/>
    </location>
</feature>
<feature type="transmembrane region" description="Helical" evidence="14">
    <location>
        <begin position="407"/>
        <end position="426"/>
    </location>
</feature>
<keyword evidence="6" id="KW-0769">Symport</keyword>
<feature type="transmembrane region" description="Helical" evidence="14">
    <location>
        <begin position="155"/>
        <end position="175"/>
    </location>
</feature>
<evidence type="ECO:0000256" key="7">
    <source>
        <dbReference type="ARBA" id="ARBA00022989"/>
    </source>
</evidence>
<feature type="transmembrane region" description="Helical" evidence="14">
    <location>
        <begin position="115"/>
        <end position="135"/>
    </location>
</feature>
<dbReference type="InterPro" id="IPR050277">
    <property type="entry name" value="Sodium:Solute_Symporter"/>
</dbReference>
<protein>
    <submittedName>
        <fullName evidence="15">Sodium/pantothenate symporter</fullName>
    </submittedName>
</protein>
<dbReference type="GO" id="GO:0005886">
    <property type="term" value="C:plasma membrane"/>
    <property type="evidence" value="ECO:0007669"/>
    <property type="project" value="UniProtKB-SubCell"/>
</dbReference>
<dbReference type="RefSeq" id="WP_083515197.1">
    <property type="nucleotide sequence ID" value="NZ_LOED01000046.1"/>
</dbReference>
<evidence type="ECO:0000256" key="14">
    <source>
        <dbReference type="SAM" id="Phobius"/>
    </source>
</evidence>
<feature type="transmembrane region" description="Helical" evidence="14">
    <location>
        <begin position="182"/>
        <end position="201"/>
    </location>
</feature>
<dbReference type="Gene3D" id="1.20.1730.10">
    <property type="entry name" value="Sodium/glucose cotransporter"/>
    <property type="match status" value="1"/>
</dbReference>
<sequence length="491" mass="54422">MNGPFLSMIFFFIYTILMIYSARNGFYSTYSAEDFFLAGRSLNSFFSTATFLATWFSAASILGLGGYVYAYGVAGVVYSIIPWFSGALFLLLISSRLKENFNSIYTYPEFFTLRYNSRIMQICSAIIMIFSYLFYITMQIKGFGLVMSTLLDIPYTAAIFLIYLYILYTTFGGLFSVVKTDAINAFIIFFSFITFGIYIIVNNSGILNIVDKASTLSSVPINGWNVKTPEGGLLDPFCKGLQDPTYLLTSFFGWGLGLASNPQYVIRIISAKDKATSKKMIIFSILLLSIIYTSIIFASIGLRVMIPSSPQVNSIDEIIPTLIKSIFPGYLNGLFLVGVIASSISTANSELLLIANSFTYDILKNYKKGMSEEELLNLNRFTIAIAGTISLLLSFNPPKSLIEFGGNIWGIFSSCAFVPLYAGVVLKSADKTAGELSFVSGLIFYITFMLFQSFGKIPVLSDIHPGLIGFSASLLAFLIAEWRSRNAKYRT</sequence>
<dbReference type="Pfam" id="PF00474">
    <property type="entry name" value="SSF"/>
    <property type="match status" value="1"/>
</dbReference>
<evidence type="ECO:0000256" key="3">
    <source>
        <dbReference type="ARBA" id="ARBA00022448"/>
    </source>
</evidence>
<organism evidence="15 16">
    <name type="scientific">Fervidicola ferrireducens</name>
    <dbReference type="NCBI Taxonomy" id="520764"/>
    <lineage>
        <taxon>Bacteria</taxon>
        <taxon>Bacillati</taxon>
        <taxon>Bacillota</taxon>
        <taxon>Clostridia</taxon>
        <taxon>Thermosediminibacterales</taxon>
        <taxon>Thermosediminibacteraceae</taxon>
        <taxon>Fervidicola</taxon>
    </lineage>
</organism>
<proteinExistence type="inferred from homology"/>
<evidence type="ECO:0000313" key="15">
    <source>
        <dbReference type="EMBL" id="KXG74507.1"/>
    </source>
</evidence>
<dbReference type="PANTHER" id="PTHR48086">
    <property type="entry name" value="SODIUM/PROLINE SYMPORTER-RELATED"/>
    <property type="match status" value="1"/>
</dbReference>
<dbReference type="PROSITE" id="PS50283">
    <property type="entry name" value="NA_SOLUT_SYMP_3"/>
    <property type="match status" value="1"/>
</dbReference>
<keyword evidence="9" id="KW-0406">Ion transport</keyword>
<keyword evidence="8" id="KW-0915">Sodium</keyword>
<evidence type="ECO:0000256" key="9">
    <source>
        <dbReference type="ARBA" id="ARBA00023065"/>
    </source>
</evidence>
<evidence type="ECO:0000256" key="6">
    <source>
        <dbReference type="ARBA" id="ARBA00022847"/>
    </source>
</evidence>
<evidence type="ECO:0000256" key="11">
    <source>
        <dbReference type="ARBA" id="ARBA00023201"/>
    </source>
</evidence>
<feature type="transmembrane region" description="Helical" evidence="14">
    <location>
        <begin position="375"/>
        <end position="395"/>
    </location>
</feature>
<evidence type="ECO:0000256" key="10">
    <source>
        <dbReference type="ARBA" id="ARBA00023136"/>
    </source>
</evidence>
<keyword evidence="4" id="KW-1003">Cell membrane</keyword>
<dbReference type="Proteomes" id="UP000070427">
    <property type="component" value="Unassembled WGS sequence"/>
</dbReference>
<evidence type="ECO:0000313" key="16">
    <source>
        <dbReference type="Proteomes" id="UP000070427"/>
    </source>
</evidence>
<reference evidence="15 16" key="1">
    <citation type="submission" date="2015-12" db="EMBL/GenBank/DDBJ databases">
        <title>Draft genome sequnece of Fervidicola ferrireducens strain Y170.</title>
        <authorList>
            <person name="Patel B.K."/>
        </authorList>
    </citation>
    <scope>NUCLEOTIDE SEQUENCE [LARGE SCALE GENOMIC DNA]</scope>
    <source>
        <strain evidence="15 16">Y170</strain>
    </source>
</reference>
<keyword evidence="3" id="KW-0813">Transport</keyword>
<dbReference type="FunCoup" id="A0A140L1T2">
    <property type="interactions" value="166"/>
</dbReference>
<feature type="transmembrane region" description="Helical" evidence="14">
    <location>
        <begin position="68"/>
        <end position="94"/>
    </location>
</feature>
<evidence type="ECO:0000256" key="5">
    <source>
        <dbReference type="ARBA" id="ARBA00022692"/>
    </source>
</evidence>
<comment type="caution">
    <text evidence="15">The sequence shown here is derived from an EMBL/GenBank/DDBJ whole genome shotgun (WGS) entry which is preliminary data.</text>
</comment>
<dbReference type="PANTHER" id="PTHR48086:SF3">
    <property type="entry name" value="SODIUM_PROLINE SYMPORTER"/>
    <property type="match status" value="1"/>
</dbReference>
<dbReference type="GO" id="GO:0015293">
    <property type="term" value="F:symporter activity"/>
    <property type="evidence" value="ECO:0007669"/>
    <property type="project" value="UniProtKB-KW"/>
</dbReference>
<evidence type="ECO:0000256" key="13">
    <source>
        <dbReference type="RuleBase" id="RU362091"/>
    </source>
</evidence>
<dbReference type="STRING" id="520764.AN618_22690"/>
<dbReference type="AlphaFoldDB" id="A0A140L1T2"/>
<dbReference type="GO" id="GO:0006814">
    <property type="term" value="P:sodium ion transport"/>
    <property type="evidence" value="ECO:0007669"/>
    <property type="project" value="UniProtKB-KW"/>
</dbReference>
<keyword evidence="10 14" id="KW-0472">Membrane</keyword>
<evidence type="ECO:0000256" key="12">
    <source>
        <dbReference type="ARBA" id="ARBA00033708"/>
    </source>
</evidence>
<gene>
    <name evidence="15" type="primary">panF</name>
    <name evidence="15" type="ORF">AN618_22690</name>
</gene>
<accession>A0A140L1T2</accession>
<keyword evidence="5 14" id="KW-0812">Transmembrane</keyword>
<feature type="transmembrane region" description="Helical" evidence="14">
    <location>
        <begin position="433"/>
        <end position="451"/>
    </location>
</feature>
<dbReference type="InterPro" id="IPR038377">
    <property type="entry name" value="Na/Glc_symporter_sf"/>
</dbReference>
<name>A0A140L1T2_9FIRM</name>
<dbReference type="InParanoid" id="A0A140L1T2"/>
<feature type="transmembrane region" description="Helical" evidence="14">
    <location>
        <begin position="463"/>
        <end position="480"/>
    </location>
</feature>
<dbReference type="OrthoDB" id="9766407at2"/>
<evidence type="ECO:0000256" key="8">
    <source>
        <dbReference type="ARBA" id="ARBA00023053"/>
    </source>
</evidence>
<comment type="similarity">
    <text evidence="2 13">Belongs to the sodium:solute symporter (SSF) (TC 2.A.21) family.</text>
</comment>
<dbReference type="InterPro" id="IPR001734">
    <property type="entry name" value="Na/solute_symporter"/>
</dbReference>
<keyword evidence="7 14" id="KW-1133">Transmembrane helix</keyword>
<evidence type="ECO:0000256" key="2">
    <source>
        <dbReference type="ARBA" id="ARBA00006434"/>
    </source>
</evidence>
<evidence type="ECO:0000256" key="4">
    <source>
        <dbReference type="ARBA" id="ARBA00022475"/>
    </source>
</evidence>
<dbReference type="CDD" id="cd10322">
    <property type="entry name" value="SLC5sbd"/>
    <property type="match status" value="1"/>
</dbReference>
<feature type="transmembrane region" description="Helical" evidence="14">
    <location>
        <begin position="281"/>
        <end position="306"/>
    </location>
</feature>
<feature type="transmembrane region" description="Helical" evidence="14">
    <location>
        <begin position="42"/>
        <end position="62"/>
    </location>
</feature>
<evidence type="ECO:0000256" key="1">
    <source>
        <dbReference type="ARBA" id="ARBA00004651"/>
    </source>
</evidence>
<comment type="subcellular location">
    <subcellularLocation>
        <location evidence="1">Cell membrane</location>
        <topology evidence="1">Multi-pass membrane protein</topology>
    </subcellularLocation>
</comment>
<feature type="transmembrane region" description="Helical" evidence="14">
    <location>
        <begin position="6"/>
        <end position="22"/>
    </location>
</feature>
<feature type="transmembrane region" description="Helical" evidence="14">
    <location>
        <begin position="251"/>
        <end position="269"/>
    </location>
</feature>
<keyword evidence="16" id="KW-1185">Reference proteome</keyword>
<comment type="catalytic activity">
    <reaction evidence="12">
        <text>L-proline(in) + Na(+)(in) = L-proline(out) + Na(+)(out)</text>
        <dbReference type="Rhea" id="RHEA:28967"/>
        <dbReference type="ChEBI" id="CHEBI:29101"/>
        <dbReference type="ChEBI" id="CHEBI:60039"/>
    </reaction>
</comment>
<dbReference type="EMBL" id="LOED01000046">
    <property type="protein sequence ID" value="KXG74507.1"/>
    <property type="molecule type" value="Genomic_DNA"/>
</dbReference>
<keyword evidence="11" id="KW-0739">Sodium transport</keyword>
<dbReference type="PATRIC" id="fig|520764.3.peg.2440"/>